<keyword evidence="8" id="KW-0539">Nucleus</keyword>
<keyword evidence="7" id="KW-0906">Nuclear pore complex</keyword>
<dbReference type="GO" id="GO:0003723">
    <property type="term" value="F:RNA binding"/>
    <property type="evidence" value="ECO:0007669"/>
    <property type="project" value="TreeGrafter"/>
</dbReference>
<dbReference type="PROSITE" id="PS51434">
    <property type="entry name" value="NUP_C"/>
    <property type="match status" value="1"/>
</dbReference>
<dbReference type="InterPro" id="IPR007230">
    <property type="entry name" value="Nup98_auto-Pept-S59_dom"/>
</dbReference>
<name>A0A5J4WGS6_9EUKA</name>
<dbReference type="GO" id="GO:0034398">
    <property type="term" value="P:telomere tethering at nuclear periphery"/>
    <property type="evidence" value="ECO:0007669"/>
    <property type="project" value="TreeGrafter"/>
</dbReference>
<evidence type="ECO:0000259" key="9">
    <source>
        <dbReference type="PROSITE" id="PS51434"/>
    </source>
</evidence>
<evidence type="ECO:0000313" key="10">
    <source>
        <dbReference type="EMBL" id="KAA6393575.1"/>
    </source>
</evidence>
<dbReference type="EMBL" id="SNRW01002194">
    <property type="protein sequence ID" value="KAA6393575.1"/>
    <property type="molecule type" value="Genomic_DNA"/>
</dbReference>
<keyword evidence="3" id="KW-0813">Transport</keyword>
<protein>
    <recommendedName>
        <fullName evidence="9">Peptidase S59 domain-containing protein</fullName>
    </recommendedName>
</protein>
<dbReference type="GO" id="GO:0044614">
    <property type="term" value="C:nuclear pore cytoplasmic filaments"/>
    <property type="evidence" value="ECO:0007669"/>
    <property type="project" value="TreeGrafter"/>
</dbReference>
<dbReference type="PANTHER" id="PTHR23198">
    <property type="entry name" value="NUCLEOPORIN"/>
    <property type="match status" value="1"/>
</dbReference>
<evidence type="ECO:0000256" key="1">
    <source>
        <dbReference type="ARBA" id="ARBA00004567"/>
    </source>
</evidence>
<dbReference type="AlphaFoldDB" id="A0A5J4WGS6"/>
<proteinExistence type="inferred from homology"/>
<dbReference type="Gene3D" id="3.30.1610.10">
    <property type="entry name" value="Peptidase S59, nucleoporin"/>
    <property type="match status" value="1"/>
</dbReference>
<dbReference type="GO" id="GO:0051028">
    <property type="term" value="P:mRNA transport"/>
    <property type="evidence" value="ECO:0007669"/>
    <property type="project" value="UniProtKB-KW"/>
</dbReference>
<evidence type="ECO:0000256" key="8">
    <source>
        <dbReference type="ARBA" id="ARBA00023242"/>
    </source>
</evidence>
<comment type="subcellular location">
    <subcellularLocation>
        <location evidence="1">Nucleus</location>
        <location evidence="1">Nuclear pore complex</location>
    </subcellularLocation>
</comment>
<feature type="domain" description="Peptidase S59" evidence="9">
    <location>
        <begin position="1"/>
        <end position="147"/>
    </location>
</feature>
<dbReference type="GO" id="GO:0006405">
    <property type="term" value="P:RNA export from nucleus"/>
    <property type="evidence" value="ECO:0007669"/>
    <property type="project" value="TreeGrafter"/>
</dbReference>
<dbReference type="OrthoDB" id="3797628at2759"/>
<sequence length="147" mass="17207">MNNEQLSHVENFVLTHDQYGEVRFHQPVDLTSAENGIVLNNIVVFKEREIDVYPQEENYDQTNLKKKKKAQERKRIPRPDVGHGLNVEAEVELLHVWPKDSTGKFVQGRKAVRQYEKQVEAATKRVGARLVRYEATTGRWIFHVDHF</sequence>
<comment type="similarity">
    <text evidence="2">Belongs to the nucleoporin GLFG family.</text>
</comment>
<evidence type="ECO:0000256" key="3">
    <source>
        <dbReference type="ARBA" id="ARBA00022448"/>
    </source>
</evidence>
<evidence type="ECO:0000256" key="7">
    <source>
        <dbReference type="ARBA" id="ARBA00023132"/>
    </source>
</evidence>
<dbReference type="Proteomes" id="UP000324800">
    <property type="component" value="Unassembled WGS sequence"/>
</dbReference>
<dbReference type="PANTHER" id="PTHR23198:SF6">
    <property type="entry name" value="NUCLEAR PORE COMPLEX PROTEIN NUP98-NUP96"/>
    <property type="match status" value="1"/>
</dbReference>
<evidence type="ECO:0000256" key="6">
    <source>
        <dbReference type="ARBA" id="ARBA00023010"/>
    </source>
</evidence>
<evidence type="ECO:0000256" key="5">
    <source>
        <dbReference type="ARBA" id="ARBA00022927"/>
    </source>
</evidence>
<gene>
    <name evidence="10" type="ORF">EZS28_010895</name>
</gene>
<dbReference type="InterPro" id="IPR036903">
    <property type="entry name" value="Nup98_auto-Pept-S59_dom_sf"/>
</dbReference>
<organism evidence="10 11">
    <name type="scientific">Streblomastix strix</name>
    <dbReference type="NCBI Taxonomy" id="222440"/>
    <lineage>
        <taxon>Eukaryota</taxon>
        <taxon>Metamonada</taxon>
        <taxon>Preaxostyla</taxon>
        <taxon>Oxymonadida</taxon>
        <taxon>Streblomastigidae</taxon>
        <taxon>Streblomastix</taxon>
    </lineage>
</organism>
<keyword evidence="6" id="KW-0811">Translocation</keyword>
<dbReference type="GO" id="GO:0000973">
    <property type="term" value="P:post-transcriptional tethering of RNA polymerase II gene DNA at nuclear periphery"/>
    <property type="evidence" value="ECO:0007669"/>
    <property type="project" value="TreeGrafter"/>
</dbReference>
<comment type="caution">
    <text evidence="10">The sequence shown here is derived from an EMBL/GenBank/DDBJ whole genome shotgun (WGS) entry which is preliminary data.</text>
</comment>
<dbReference type="GO" id="GO:0017056">
    <property type="term" value="F:structural constituent of nuclear pore"/>
    <property type="evidence" value="ECO:0007669"/>
    <property type="project" value="InterPro"/>
</dbReference>
<evidence type="ECO:0000256" key="4">
    <source>
        <dbReference type="ARBA" id="ARBA00022816"/>
    </source>
</evidence>
<evidence type="ECO:0000256" key="2">
    <source>
        <dbReference type="ARBA" id="ARBA00008926"/>
    </source>
</evidence>
<evidence type="ECO:0000313" key="11">
    <source>
        <dbReference type="Proteomes" id="UP000324800"/>
    </source>
</evidence>
<dbReference type="InterPro" id="IPR037665">
    <property type="entry name" value="Nucleoporin_S59-like"/>
</dbReference>
<dbReference type="GO" id="GO:0006606">
    <property type="term" value="P:protein import into nucleus"/>
    <property type="evidence" value="ECO:0007669"/>
    <property type="project" value="TreeGrafter"/>
</dbReference>
<keyword evidence="4" id="KW-0509">mRNA transport</keyword>
<reference evidence="10 11" key="1">
    <citation type="submission" date="2019-03" db="EMBL/GenBank/DDBJ databases">
        <title>Single cell metagenomics reveals metabolic interactions within the superorganism composed of flagellate Streblomastix strix and complex community of Bacteroidetes bacteria on its surface.</title>
        <authorList>
            <person name="Treitli S.C."/>
            <person name="Kolisko M."/>
            <person name="Husnik F."/>
            <person name="Keeling P."/>
            <person name="Hampl V."/>
        </authorList>
    </citation>
    <scope>NUCLEOTIDE SEQUENCE [LARGE SCALE GENOMIC DNA]</scope>
    <source>
        <strain evidence="10">ST1C</strain>
    </source>
</reference>
<dbReference type="GO" id="GO:0008139">
    <property type="term" value="F:nuclear localization sequence binding"/>
    <property type="evidence" value="ECO:0007669"/>
    <property type="project" value="TreeGrafter"/>
</dbReference>
<accession>A0A5J4WGS6</accession>
<keyword evidence="5" id="KW-0653">Protein transport</keyword>
<dbReference type="Pfam" id="PF04096">
    <property type="entry name" value="Nucleoporin2"/>
    <property type="match status" value="1"/>
</dbReference>
<dbReference type="SUPFAM" id="SSF82215">
    <property type="entry name" value="C-terminal autoproteolytic domain of nucleoporin nup98"/>
    <property type="match status" value="1"/>
</dbReference>